<dbReference type="GO" id="GO:0046872">
    <property type="term" value="F:metal ion binding"/>
    <property type="evidence" value="ECO:0007669"/>
    <property type="project" value="UniProtKB-KW"/>
</dbReference>
<name>A0A430B3K2_9ENTE</name>
<keyword evidence="6" id="KW-0479">Metal-binding</keyword>
<dbReference type="PANTHER" id="PTHR34382:SF7">
    <property type="entry name" value="PTS SYSTEM N,N'-DIACETYLCHITOBIOSE-SPECIFIC EIIA COMPONENT"/>
    <property type="match status" value="1"/>
</dbReference>
<accession>A0A430B3K2</accession>
<dbReference type="OrthoDB" id="350602at2"/>
<dbReference type="EMBL" id="NGKB01000006">
    <property type="protein sequence ID" value="RSU14903.1"/>
    <property type="molecule type" value="Genomic_DNA"/>
</dbReference>
<keyword evidence="3" id="KW-0808">Transferase</keyword>
<dbReference type="SUPFAM" id="SSF46973">
    <property type="entry name" value="Enzyme IIa from lactose specific PTS, IIa-lac"/>
    <property type="match status" value="1"/>
</dbReference>
<reference evidence="8 9" key="1">
    <citation type="submission" date="2017-05" db="EMBL/GenBank/DDBJ databases">
        <title>Vagococcus spp. assemblies.</title>
        <authorList>
            <person name="Gulvik C.A."/>
        </authorList>
    </citation>
    <scope>NUCLEOTIDE SEQUENCE [LARGE SCALE GENOMIC DNA]</scope>
    <source>
        <strain evidence="8 9">SS1714</strain>
    </source>
</reference>
<keyword evidence="9" id="KW-1185">Reference proteome</keyword>
<proteinExistence type="predicted"/>
<dbReference type="CDD" id="cd00215">
    <property type="entry name" value="PTS_IIA_lac"/>
    <property type="match status" value="1"/>
</dbReference>
<dbReference type="RefSeq" id="WP_126793584.1">
    <property type="nucleotide sequence ID" value="NZ_CP060720.1"/>
</dbReference>
<dbReference type="PIRSF" id="PIRSF000699">
    <property type="entry name" value="PTS_IILac_III"/>
    <property type="match status" value="1"/>
</dbReference>
<dbReference type="Proteomes" id="UP000288028">
    <property type="component" value="Unassembled WGS sequence"/>
</dbReference>
<dbReference type="InterPro" id="IPR003188">
    <property type="entry name" value="PTS_IIA_lac/cel"/>
</dbReference>
<feature type="active site" description="Tele-phosphohistidine intermediate" evidence="5">
    <location>
        <position position="79"/>
    </location>
</feature>
<evidence type="ECO:0000256" key="1">
    <source>
        <dbReference type="ARBA" id="ARBA00022448"/>
    </source>
</evidence>
<evidence type="ECO:0000256" key="5">
    <source>
        <dbReference type="PIRSR" id="PIRSR000699-1"/>
    </source>
</evidence>
<gene>
    <name evidence="8" type="ORF">CBF28_07480</name>
</gene>
<evidence type="ECO:0000256" key="6">
    <source>
        <dbReference type="PIRSR" id="PIRSR000699-2"/>
    </source>
</evidence>
<evidence type="ECO:0000256" key="7">
    <source>
        <dbReference type="PROSITE-ProRule" id="PRU00418"/>
    </source>
</evidence>
<keyword evidence="1" id="KW-0813">Transport</keyword>
<organism evidence="8 9">
    <name type="scientific">Vagococcus carniphilus</name>
    <dbReference type="NCBI Taxonomy" id="218144"/>
    <lineage>
        <taxon>Bacteria</taxon>
        <taxon>Bacillati</taxon>
        <taxon>Bacillota</taxon>
        <taxon>Bacilli</taxon>
        <taxon>Lactobacillales</taxon>
        <taxon>Enterococcaceae</taxon>
        <taxon>Vagococcus</taxon>
    </lineage>
</organism>
<dbReference type="GO" id="GO:0016740">
    <property type="term" value="F:transferase activity"/>
    <property type="evidence" value="ECO:0007669"/>
    <property type="project" value="UniProtKB-KW"/>
</dbReference>
<dbReference type="InterPro" id="IPR036542">
    <property type="entry name" value="PTS_IIA_lac/cel_sf"/>
</dbReference>
<evidence type="ECO:0000256" key="4">
    <source>
        <dbReference type="ARBA" id="ARBA00022683"/>
    </source>
</evidence>
<feature type="modified residue" description="Phosphohistidine; by HPr" evidence="7">
    <location>
        <position position="79"/>
    </location>
</feature>
<sequence length="108" mass="12015">MSEQENMELIIFNIINYGGTAKSLSYEALAAAEKGDYDEADRLLKEADQNLIESHKVQTSLISKEAAGEKTEVSLLMVHAQDHLMTAIEAKSLIECMISMHKKMDALK</sequence>
<dbReference type="GeneID" id="95579559"/>
<comment type="cofactor">
    <cofactor evidence="6">
        <name>Mg(2+)</name>
        <dbReference type="ChEBI" id="CHEBI:18420"/>
    </cofactor>
    <text evidence="6">Binds 1 Mg(2+) ion per trimer.</text>
</comment>
<dbReference type="PROSITE" id="PS51095">
    <property type="entry name" value="PTS_EIIA_TYPE_3"/>
    <property type="match status" value="1"/>
</dbReference>
<evidence type="ECO:0000256" key="3">
    <source>
        <dbReference type="ARBA" id="ARBA00022679"/>
    </source>
</evidence>
<keyword evidence="6" id="KW-0460">Magnesium</keyword>
<dbReference type="GO" id="GO:0009401">
    <property type="term" value="P:phosphoenolpyruvate-dependent sugar phosphotransferase system"/>
    <property type="evidence" value="ECO:0007669"/>
    <property type="project" value="UniProtKB-KW"/>
</dbReference>
<evidence type="ECO:0000313" key="9">
    <source>
        <dbReference type="Proteomes" id="UP000288028"/>
    </source>
</evidence>
<dbReference type="Pfam" id="PF02255">
    <property type="entry name" value="PTS_IIA"/>
    <property type="match status" value="1"/>
</dbReference>
<dbReference type="AlphaFoldDB" id="A0A430B3K2"/>
<keyword evidence="4" id="KW-0598">Phosphotransferase system</keyword>
<feature type="binding site" evidence="6">
    <location>
        <position position="82"/>
    </location>
    <ligand>
        <name>Mg(2+)</name>
        <dbReference type="ChEBI" id="CHEBI:18420"/>
        <note>ligand shared between all trimeric partners</note>
    </ligand>
</feature>
<protein>
    <submittedName>
        <fullName evidence="8">PTS lactose/cellobiose transporter subunit IIA</fullName>
    </submittedName>
</protein>
<keyword evidence="2" id="KW-0762">Sugar transport</keyword>
<evidence type="ECO:0000313" key="8">
    <source>
        <dbReference type="EMBL" id="RSU14903.1"/>
    </source>
</evidence>
<evidence type="ECO:0000256" key="2">
    <source>
        <dbReference type="ARBA" id="ARBA00022597"/>
    </source>
</evidence>
<dbReference type="PANTHER" id="PTHR34382">
    <property type="entry name" value="PTS SYSTEM N,N'-DIACETYLCHITOBIOSE-SPECIFIC EIIA COMPONENT"/>
    <property type="match status" value="1"/>
</dbReference>
<comment type="caution">
    <text evidence="8">The sequence shown here is derived from an EMBL/GenBank/DDBJ whole genome shotgun (WGS) entry which is preliminary data.</text>
</comment>
<dbReference type="Gene3D" id="1.20.58.80">
    <property type="entry name" value="Phosphotransferase system, lactose/cellobiose-type IIA subunit"/>
    <property type="match status" value="1"/>
</dbReference>